<comment type="subcellular location">
    <subcellularLocation>
        <location evidence="2">Endoplasmic reticulum membrane</location>
        <topology evidence="2">Single-pass type II membrane protein</topology>
    </subcellularLocation>
    <subcellularLocation>
        <location evidence="1">Golgi apparatus membrane</location>
        <topology evidence="1">Single-pass type II membrane protein</topology>
    </subcellularLocation>
</comment>
<evidence type="ECO:0000256" key="11">
    <source>
        <dbReference type="ARBA" id="ARBA00023136"/>
    </source>
</evidence>
<dbReference type="InterPro" id="IPR045971">
    <property type="entry name" value="DUF5927"/>
</dbReference>
<dbReference type="Pfam" id="PF19349">
    <property type="entry name" value="DUF5927"/>
    <property type="match status" value="1"/>
</dbReference>
<dbReference type="GO" id="GO:0015012">
    <property type="term" value="P:heparan sulfate proteoglycan biosynthetic process"/>
    <property type="evidence" value="ECO:0007669"/>
    <property type="project" value="TreeGrafter"/>
</dbReference>
<reference evidence="17 18" key="2">
    <citation type="submission" date="2020-03" db="EMBL/GenBank/DDBJ databases">
        <title>Kangsaoukella pontilimi gen. nov., sp. nov., a new member of the family Rhodobacteraceae isolated from a tidal mudflat.</title>
        <authorList>
            <person name="Kim I.S."/>
        </authorList>
    </citation>
    <scope>NUCLEOTIDE SEQUENCE [LARGE SCALE GENOMIC DNA]</scope>
    <source>
        <strain evidence="17 18">GH1-50</strain>
    </source>
</reference>
<dbReference type="GO" id="GO:0046872">
    <property type="term" value="F:metal ion binding"/>
    <property type="evidence" value="ECO:0007669"/>
    <property type="project" value="UniProtKB-KW"/>
</dbReference>
<evidence type="ECO:0000256" key="1">
    <source>
        <dbReference type="ARBA" id="ARBA00004323"/>
    </source>
</evidence>
<protein>
    <recommendedName>
        <fullName evidence="14">Peptide O-xylosyltransferase</fullName>
    </recommendedName>
</protein>
<keyword evidence="8" id="KW-0735">Signal-anchor</keyword>
<keyword evidence="13" id="KW-0325">Glycoprotein</keyword>
<feature type="compositionally biased region" description="Basic and acidic residues" evidence="15">
    <location>
        <begin position="548"/>
        <end position="567"/>
    </location>
</feature>
<proteinExistence type="predicted"/>
<keyword evidence="18" id="KW-1185">Reference proteome</keyword>
<dbReference type="InterPro" id="IPR003406">
    <property type="entry name" value="Glyco_trans_14"/>
</dbReference>
<dbReference type="Proteomes" id="UP000480350">
    <property type="component" value="Unassembled WGS sequence"/>
</dbReference>
<evidence type="ECO:0000256" key="7">
    <source>
        <dbReference type="ARBA" id="ARBA00022824"/>
    </source>
</evidence>
<keyword evidence="6" id="KW-0479">Metal-binding</keyword>
<evidence type="ECO:0000256" key="13">
    <source>
        <dbReference type="ARBA" id="ARBA00023180"/>
    </source>
</evidence>
<dbReference type="GO" id="GO:0050650">
    <property type="term" value="P:chondroitin sulfate proteoglycan biosynthetic process"/>
    <property type="evidence" value="ECO:0007669"/>
    <property type="project" value="TreeGrafter"/>
</dbReference>
<keyword evidence="12" id="KW-1015">Disulfide bond</keyword>
<evidence type="ECO:0000256" key="2">
    <source>
        <dbReference type="ARBA" id="ARBA00004648"/>
    </source>
</evidence>
<dbReference type="GO" id="GO:0030158">
    <property type="term" value="F:protein xylosyltransferase activity"/>
    <property type="evidence" value="ECO:0007669"/>
    <property type="project" value="InterPro"/>
</dbReference>
<name>A0A7C9IGW6_9RHOB</name>
<evidence type="ECO:0000256" key="9">
    <source>
        <dbReference type="ARBA" id="ARBA00022989"/>
    </source>
</evidence>
<feature type="domain" description="DUF5927" evidence="16">
    <location>
        <begin position="266"/>
        <end position="554"/>
    </location>
</feature>
<evidence type="ECO:0000256" key="4">
    <source>
        <dbReference type="ARBA" id="ARBA00022679"/>
    </source>
</evidence>
<keyword evidence="3" id="KW-0328">Glycosyltransferase</keyword>
<evidence type="ECO:0000259" key="16">
    <source>
        <dbReference type="Pfam" id="PF19349"/>
    </source>
</evidence>
<dbReference type="PANTHER" id="PTHR46025">
    <property type="entry name" value="XYLOSYLTRANSFERASE OXT"/>
    <property type="match status" value="1"/>
</dbReference>
<keyword evidence="9" id="KW-1133">Transmembrane helix</keyword>
<evidence type="ECO:0000256" key="6">
    <source>
        <dbReference type="ARBA" id="ARBA00022723"/>
    </source>
</evidence>
<keyword evidence="11" id="KW-0472">Membrane</keyword>
<feature type="region of interest" description="Disordered" evidence="15">
    <location>
        <begin position="540"/>
        <end position="567"/>
    </location>
</feature>
<keyword evidence="10" id="KW-0333">Golgi apparatus</keyword>
<comment type="caution">
    <text evidence="17">The sequence shown here is derived from an EMBL/GenBank/DDBJ whole genome shotgun (WGS) entry which is preliminary data.</text>
</comment>
<reference evidence="17 18" key="1">
    <citation type="submission" date="2019-12" db="EMBL/GenBank/DDBJ databases">
        <authorList>
            <person name="Lee S.D."/>
        </authorList>
    </citation>
    <scope>NUCLEOTIDE SEQUENCE [LARGE SCALE GENOMIC DNA]</scope>
    <source>
        <strain evidence="17 18">GH1-50</strain>
    </source>
</reference>
<dbReference type="RefSeq" id="WP_160764242.1">
    <property type="nucleotide sequence ID" value="NZ_WUPT01000002.1"/>
</dbReference>
<evidence type="ECO:0000256" key="14">
    <source>
        <dbReference type="ARBA" id="ARBA00042865"/>
    </source>
</evidence>
<evidence type="ECO:0000256" key="12">
    <source>
        <dbReference type="ARBA" id="ARBA00023157"/>
    </source>
</evidence>
<dbReference type="InterPro" id="IPR043538">
    <property type="entry name" value="XYLT"/>
</dbReference>
<gene>
    <name evidence="17" type="ORF">GQ651_10680</name>
</gene>
<sequence length="567" mass="63902">MTVGFVMLAHTALDRAAQVARHLAAHGCPVAIHVDRRTPMAEFRGLEQRISEEPLITLLPRIACDWGTWSLVSATRRGAAALLDRHPEIGHVFLMSGACLPIKPVPELLAFLKRHQGTDFIESVTIRDVPWTQGGLSEERFTLSFPFAWKRQKRLFDIWVDLQRKIGRRRRMPEALKPHMGSQWWCLSRETLTKIRSDPNRVAVDRYFRRVWIPDESYYQTMVRRFGHRIESMSLTLSKFDFQGKPHLFYDDHLSLLRTSNEFFARKIWRGASGLYDAFLTPRPAGEVPEPPVTATEIDRVFAAALKRRTEGRQGLLSAARFPDPGYDMTPTAAPYSVFHGFSELFEDFPGWIAEALGSTAHGHLFAPDRAEFAQGAHGGPGGLSTSAALRNYNPESFLKNLIWSTRGEHQSFLYGPGDCSGISELLASDSNAYVAAVSGTWALPLLRSGRAIADIRPEAARLQKREAKHLLRLRERQTRARVRLWTLAEFVADPALPLQVIIDDFSVPGAQHLTQMPRLKPMEGLAGFLQELRNAGMSPHTAGDIPEIDRTHTAERIGRGRERGRR</sequence>
<accession>A0A7C9IGW6</accession>
<keyword evidence="4 17" id="KW-0808">Transferase</keyword>
<evidence type="ECO:0000256" key="15">
    <source>
        <dbReference type="SAM" id="MobiDB-lite"/>
    </source>
</evidence>
<keyword evidence="7" id="KW-0256">Endoplasmic reticulum</keyword>
<evidence type="ECO:0000256" key="10">
    <source>
        <dbReference type="ARBA" id="ARBA00023034"/>
    </source>
</evidence>
<dbReference type="Pfam" id="PF02485">
    <property type="entry name" value="Branch"/>
    <property type="match status" value="1"/>
</dbReference>
<dbReference type="GO" id="GO:0016020">
    <property type="term" value="C:membrane"/>
    <property type="evidence" value="ECO:0007669"/>
    <property type="project" value="InterPro"/>
</dbReference>
<evidence type="ECO:0000256" key="3">
    <source>
        <dbReference type="ARBA" id="ARBA00022676"/>
    </source>
</evidence>
<dbReference type="AlphaFoldDB" id="A0A7C9IGW6"/>
<dbReference type="EMBL" id="WUPT01000002">
    <property type="protein sequence ID" value="MXQ08309.1"/>
    <property type="molecule type" value="Genomic_DNA"/>
</dbReference>
<keyword evidence="5" id="KW-0812">Transmembrane</keyword>
<evidence type="ECO:0000313" key="17">
    <source>
        <dbReference type="EMBL" id="MXQ08309.1"/>
    </source>
</evidence>
<evidence type="ECO:0000256" key="5">
    <source>
        <dbReference type="ARBA" id="ARBA00022692"/>
    </source>
</evidence>
<evidence type="ECO:0000256" key="8">
    <source>
        <dbReference type="ARBA" id="ARBA00022968"/>
    </source>
</evidence>
<evidence type="ECO:0000313" key="18">
    <source>
        <dbReference type="Proteomes" id="UP000480350"/>
    </source>
</evidence>
<organism evidence="17 18">
    <name type="scientific">Kangsaoukella pontilimi</name>
    <dbReference type="NCBI Taxonomy" id="2691042"/>
    <lineage>
        <taxon>Bacteria</taxon>
        <taxon>Pseudomonadati</taxon>
        <taxon>Pseudomonadota</taxon>
        <taxon>Alphaproteobacteria</taxon>
        <taxon>Rhodobacterales</taxon>
        <taxon>Paracoccaceae</taxon>
        <taxon>Kangsaoukella</taxon>
    </lineage>
</organism>
<dbReference type="PANTHER" id="PTHR46025:SF3">
    <property type="entry name" value="XYLOSYLTRANSFERASE OXT"/>
    <property type="match status" value="1"/>
</dbReference>